<evidence type="ECO:0000256" key="1">
    <source>
        <dbReference type="SAM" id="MobiDB-lite"/>
    </source>
</evidence>
<dbReference type="RefSeq" id="WP_158928874.1">
    <property type="nucleotide sequence ID" value="NZ_CP047020.1"/>
</dbReference>
<protein>
    <submittedName>
        <fullName evidence="3">MBL fold metallo-hydrolase</fullName>
    </submittedName>
</protein>
<evidence type="ECO:0000259" key="2">
    <source>
        <dbReference type="Pfam" id="PF00753"/>
    </source>
</evidence>
<accession>A0A6I6NJ05</accession>
<keyword evidence="3" id="KW-0378">Hydrolase</keyword>
<dbReference type="Proteomes" id="UP000436138">
    <property type="component" value="Chromosome"/>
</dbReference>
<dbReference type="InterPro" id="IPR036866">
    <property type="entry name" value="RibonucZ/Hydroxyglut_hydro"/>
</dbReference>
<proteinExistence type="predicted"/>
<name>A0A6I6NJ05_9ACTN</name>
<sequence>MTHGHLDHFGLAQRVSSQGGAAVWIHAADAPILKTPGRTRRHWKPERAPARYALRRPSALRAPLHLARSGALNTSAVPVLRSFRDGELLDVPGRPKALRTSGHTAGSTTFLSSGPAVAFRGDALVTEGSITGHRGPCLICRAFTPDSAAVRESLGTLGTLDARRAGRHARPPPRWPRGRGSARG</sequence>
<feature type="region of interest" description="Disordered" evidence="1">
    <location>
        <begin position="157"/>
        <end position="184"/>
    </location>
</feature>
<dbReference type="KEGG" id="sbro:GQF42_42075"/>
<feature type="domain" description="Metallo-beta-lactamase" evidence="2">
    <location>
        <begin position="2"/>
        <end position="163"/>
    </location>
</feature>
<feature type="compositionally biased region" description="Basic residues" evidence="1">
    <location>
        <begin position="165"/>
        <end position="184"/>
    </location>
</feature>
<dbReference type="Gene3D" id="3.60.15.10">
    <property type="entry name" value="Ribonuclease Z/Hydroxyacylglutathione hydrolase-like"/>
    <property type="match status" value="1"/>
</dbReference>
<dbReference type="EMBL" id="CP047020">
    <property type="protein sequence ID" value="QHA08955.1"/>
    <property type="molecule type" value="Genomic_DNA"/>
</dbReference>
<evidence type="ECO:0000313" key="3">
    <source>
        <dbReference type="EMBL" id="QHA08955.1"/>
    </source>
</evidence>
<dbReference type="InterPro" id="IPR001279">
    <property type="entry name" value="Metallo-B-lactamas"/>
</dbReference>
<keyword evidence="4" id="KW-1185">Reference proteome</keyword>
<organism evidence="3 4">
    <name type="scientific">Streptomyces broussonetiae</name>
    <dbReference type="NCBI Taxonomy" id="2686304"/>
    <lineage>
        <taxon>Bacteria</taxon>
        <taxon>Bacillati</taxon>
        <taxon>Actinomycetota</taxon>
        <taxon>Actinomycetes</taxon>
        <taxon>Kitasatosporales</taxon>
        <taxon>Streptomycetaceae</taxon>
        <taxon>Streptomyces</taxon>
    </lineage>
</organism>
<dbReference type="AlphaFoldDB" id="A0A6I6NJ05"/>
<dbReference type="Pfam" id="PF00753">
    <property type="entry name" value="Lactamase_B"/>
    <property type="match status" value="1"/>
</dbReference>
<dbReference type="SUPFAM" id="SSF56281">
    <property type="entry name" value="Metallo-hydrolase/oxidoreductase"/>
    <property type="match status" value="1"/>
</dbReference>
<evidence type="ECO:0000313" key="4">
    <source>
        <dbReference type="Proteomes" id="UP000436138"/>
    </source>
</evidence>
<dbReference type="GO" id="GO:0016787">
    <property type="term" value="F:hydrolase activity"/>
    <property type="evidence" value="ECO:0007669"/>
    <property type="project" value="UniProtKB-KW"/>
</dbReference>
<reference evidence="3 4" key="1">
    <citation type="submission" date="2019-12" db="EMBL/GenBank/DDBJ databases">
        <title>Streptomyces sp. strain T44 isolated from rhizosphere soil of Broussonetia papyrifera.</title>
        <authorList>
            <person name="Mo P."/>
        </authorList>
    </citation>
    <scope>NUCLEOTIDE SEQUENCE [LARGE SCALE GENOMIC DNA]</scope>
    <source>
        <strain evidence="3 4">T44</strain>
    </source>
</reference>
<gene>
    <name evidence="3" type="ORF">GQF42_42075</name>
</gene>